<gene>
    <name evidence="8" type="ORF">LCGC14_2442370</name>
</gene>
<evidence type="ECO:0000259" key="7">
    <source>
        <dbReference type="Pfam" id="PF00535"/>
    </source>
</evidence>
<dbReference type="InterPro" id="IPR001173">
    <property type="entry name" value="Glyco_trans_2-like"/>
</dbReference>
<evidence type="ECO:0000256" key="3">
    <source>
        <dbReference type="ARBA" id="ARBA00022679"/>
    </source>
</evidence>
<evidence type="ECO:0000256" key="2">
    <source>
        <dbReference type="ARBA" id="ARBA00022676"/>
    </source>
</evidence>
<keyword evidence="6" id="KW-0472">Membrane</keyword>
<name>A0A0F9DVM4_9ZZZZ</name>
<organism evidence="8">
    <name type="scientific">marine sediment metagenome</name>
    <dbReference type="NCBI Taxonomy" id="412755"/>
    <lineage>
        <taxon>unclassified sequences</taxon>
        <taxon>metagenomes</taxon>
        <taxon>ecological metagenomes</taxon>
    </lineage>
</organism>
<dbReference type="Gene3D" id="3.90.550.10">
    <property type="entry name" value="Spore Coat Polysaccharide Biosynthesis Protein SpsA, Chain A"/>
    <property type="match status" value="1"/>
</dbReference>
<keyword evidence="5" id="KW-1133">Transmembrane helix</keyword>
<dbReference type="AlphaFoldDB" id="A0A0F9DVM4"/>
<keyword evidence="2" id="KW-0328">Glycosyltransferase</keyword>
<reference evidence="8" key="1">
    <citation type="journal article" date="2015" name="Nature">
        <title>Complex archaea that bridge the gap between prokaryotes and eukaryotes.</title>
        <authorList>
            <person name="Spang A."/>
            <person name="Saw J.H."/>
            <person name="Jorgensen S.L."/>
            <person name="Zaremba-Niedzwiedzka K."/>
            <person name="Martijn J."/>
            <person name="Lind A.E."/>
            <person name="van Eijk R."/>
            <person name="Schleper C."/>
            <person name="Guy L."/>
            <person name="Ettema T.J."/>
        </authorList>
    </citation>
    <scope>NUCLEOTIDE SEQUENCE</scope>
</reference>
<dbReference type="Pfam" id="PF00535">
    <property type="entry name" value="Glycos_transf_2"/>
    <property type="match status" value="1"/>
</dbReference>
<evidence type="ECO:0000256" key="4">
    <source>
        <dbReference type="ARBA" id="ARBA00022692"/>
    </source>
</evidence>
<feature type="domain" description="Glycosyltransferase 2-like" evidence="7">
    <location>
        <begin position="8"/>
        <end position="84"/>
    </location>
</feature>
<dbReference type="PANTHER" id="PTHR48090">
    <property type="entry name" value="UNDECAPRENYL-PHOSPHATE 4-DEOXY-4-FORMAMIDO-L-ARABINOSE TRANSFERASE-RELATED"/>
    <property type="match status" value="1"/>
</dbReference>
<accession>A0A0F9DVM4</accession>
<evidence type="ECO:0000256" key="6">
    <source>
        <dbReference type="ARBA" id="ARBA00023136"/>
    </source>
</evidence>
<keyword evidence="3" id="KW-0808">Transferase</keyword>
<proteinExistence type="predicted"/>
<comment type="caution">
    <text evidence="8">The sequence shown here is derived from an EMBL/GenBank/DDBJ whole genome shotgun (WGS) entry which is preliminary data.</text>
</comment>
<dbReference type="GO" id="GO:0005886">
    <property type="term" value="C:plasma membrane"/>
    <property type="evidence" value="ECO:0007669"/>
    <property type="project" value="TreeGrafter"/>
</dbReference>
<dbReference type="InterPro" id="IPR050256">
    <property type="entry name" value="Glycosyltransferase_2"/>
</dbReference>
<dbReference type="PANTHER" id="PTHR48090:SF1">
    <property type="entry name" value="PROPHAGE BACTOPRENOL GLUCOSYL TRANSFERASE HOMOLOG"/>
    <property type="match status" value="1"/>
</dbReference>
<evidence type="ECO:0000313" key="8">
    <source>
        <dbReference type="EMBL" id="KKL21746.1"/>
    </source>
</evidence>
<dbReference type="InterPro" id="IPR029044">
    <property type="entry name" value="Nucleotide-diphossugar_trans"/>
</dbReference>
<keyword evidence="4" id="KW-0812">Transmembrane</keyword>
<protein>
    <recommendedName>
        <fullName evidence="7">Glycosyltransferase 2-like domain-containing protein</fullName>
    </recommendedName>
</protein>
<dbReference type="GO" id="GO:0016757">
    <property type="term" value="F:glycosyltransferase activity"/>
    <property type="evidence" value="ECO:0007669"/>
    <property type="project" value="UniProtKB-KW"/>
</dbReference>
<dbReference type="SUPFAM" id="SSF53448">
    <property type="entry name" value="Nucleotide-diphospho-sugar transferases"/>
    <property type="match status" value="1"/>
</dbReference>
<feature type="non-terminal residue" evidence="8">
    <location>
        <position position="88"/>
    </location>
</feature>
<sequence length="88" mass="10256">MQIIKLISIITPCYNEEANVEVLYKEVKEIFAELSNYEYEHIFIDNASTDKTVPTLRDIAKKDKNIKVIVNTRNFGHIRSPHYALLQC</sequence>
<evidence type="ECO:0000256" key="1">
    <source>
        <dbReference type="ARBA" id="ARBA00004141"/>
    </source>
</evidence>
<evidence type="ECO:0000256" key="5">
    <source>
        <dbReference type="ARBA" id="ARBA00022989"/>
    </source>
</evidence>
<comment type="subcellular location">
    <subcellularLocation>
        <location evidence="1">Membrane</location>
        <topology evidence="1">Multi-pass membrane protein</topology>
    </subcellularLocation>
</comment>
<dbReference type="EMBL" id="LAZR01037614">
    <property type="protein sequence ID" value="KKL21746.1"/>
    <property type="molecule type" value="Genomic_DNA"/>
</dbReference>